<dbReference type="GO" id="GO:0031966">
    <property type="term" value="C:mitochondrial membrane"/>
    <property type="evidence" value="ECO:0007669"/>
    <property type="project" value="UniProtKB-SubCell"/>
</dbReference>
<sequence length="120" mass="13381">MSSISAGGIYLAILMLITFGLVGLGYLLGIKVDYSREKLSTYECGFEPMASSRQAFCLRFFILAIIFLVFDVEIALLIPYVLSVGVGVSFFIRSTVFVFVLVLLLGLLHEYNEGSLDWMF</sequence>
<evidence type="ECO:0000256" key="4">
    <source>
        <dbReference type="ARBA" id="ARBA00022448"/>
    </source>
</evidence>
<dbReference type="Pfam" id="PF00507">
    <property type="entry name" value="Oxidored_q4"/>
    <property type="match status" value="1"/>
</dbReference>
<dbReference type="InterPro" id="IPR038430">
    <property type="entry name" value="NDAH_ubi_oxred_su3_sf"/>
</dbReference>
<dbReference type="AlphaFoldDB" id="A0A4P8KY69"/>
<keyword evidence="9" id="KW-1278">Translocase</keyword>
<dbReference type="EMBL" id="MG978991">
    <property type="protein sequence ID" value="QCQ20450.1"/>
    <property type="molecule type" value="Genomic_DNA"/>
</dbReference>
<keyword evidence="9" id="KW-0679">Respiratory chain</keyword>
<geneLocation type="mitochondrion" evidence="10"/>
<comment type="similarity">
    <text evidence="2 9">Belongs to the complex I subunit 3 family.</text>
</comment>
<evidence type="ECO:0000256" key="8">
    <source>
        <dbReference type="ARBA" id="ARBA00049551"/>
    </source>
</evidence>
<dbReference type="GO" id="GO:0008137">
    <property type="term" value="F:NADH dehydrogenase (ubiquinone) activity"/>
    <property type="evidence" value="ECO:0007669"/>
    <property type="project" value="UniProtKB-UniRule"/>
</dbReference>
<name>A0A4P8KY69_9BIVA</name>
<feature type="transmembrane region" description="Helical" evidence="9">
    <location>
        <begin position="56"/>
        <end position="82"/>
    </location>
</feature>
<protein>
    <recommendedName>
        <fullName evidence="3 9">NADH-ubiquinone oxidoreductase chain 3</fullName>
        <ecNumber evidence="9">7.1.1.2</ecNumber>
    </recommendedName>
</protein>
<proteinExistence type="inferred from homology"/>
<evidence type="ECO:0000256" key="1">
    <source>
        <dbReference type="ARBA" id="ARBA00004370"/>
    </source>
</evidence>
<evidence type="ECO:0000256" key="2">
    <source>
        <dbReference type="ARBA" id="ARBA00008472"/>
    </source>
</evidence>
<evidence type="ECO:0000256" key="3">
    <source>
        <dbReference type="ARBA" id="ARBA00021007"/>
    </source>
</evidence>
<dbReference type="PANTHER" id="PTHR11058">
    <property type="entry name" value="NADH-UBIQUINONE OXIDOREDUCTASE CHAIN 3"/>
    <property type="match status" value="1"/>
</dbReference>
<dbReference type="RefSeq" id="YP_009642886.1">
    <property type="nucleotide sequence ID" value="NC_042421.1"/>
</dbReference>
<feature type="transmembrane region" description="Helical" evidence="9">
    <location>
        <begin position="88"/>
        <end position="108"/>
    </location>
</feature>
<dbReference type="GeneID" id="41702825"/>
<reference evidence="10" key="1">
    <citation type="submission" date="2018-02" db="EMBL/GenBank/DDBJ databases">
        <title>Phylogenetic relationship among Sanguinolaria species (Mollusca: Sanguinolaria) based on complete mitochondria genome.</title>
        <authorList>
            <person name="Sun S."/>
            <person name="Jiang L."/>
            <person name="Li Q."/>
            <person name="Kong L."/>
        </authorList>
    </citation>
    <scope>NUCLEOTIDE SEQUENCE</scope>
</reference>
<organism evidence="10">
    <name type="scientific">Hiatula acuta</name>
    <dbReference type="NCBI Taxonomy" id="2341034"/>
    <lineage>
        <taxon>Eukaryota</taxon>
        <taxon>Metazoa</taxon>
        <taxon>Spiralia</taxon>
        <taxon>Lophotrochozoa</taxon>
        <taxon>Mollusca</taxon>
        <taxon>Bivalvia</taxon>
        <taxon>Autobranchia</taxon>
        <taxon>Heteroconchia</taxon>
        <taxon>Euheterodonta</taxon>
        <taxon>Imparidentia</taxon>
        <taxon>Neoheterodontei</taxon>
        <taxon>Cardiida</taxon>
        <taxon>Tellinoidea</taxon>
        <taxon>Psammobiidae</taxon>
        <taxon>Hiatula</taxon>
    </lineage>
</organism>
<dbReference type="EC" id="7.1.1.2" evidence="9"/>
<keyword evidence="7 9" id="KW-0472">Membrane</keyword>
<keyword evidence="4 9" id="KW-0813">Transport</keyword>
<evidence type="ECO:0000256" key="7">
    <source>
        <dbReference type="ARBA" id="ARBA00023136"/>
    </source>
</evidence>
<evidence type="ECO:0000256" key="6">
    <source>
        <dbReference type="ARBA" id="ARBA00022989"/>
    </source>
</evidence>
<comment type="catalytic activity">
    <reaction evidence="8 9">
        <text>a ubiquinone + NADH + 5 H(+)(in) = a ubiquinol + NAD(+) + 4 H(+)(out)</text>
        <dbReference type="Rhea" id="RHEA:29091"/>
        <dbReference type="Rhea" id="RHEA-COMP:9565"/>
        <dbReference type="Rhea" id="RHEA-COMP:9566"/>
        <dbReference type="ChEBI" id="CHEBI:15378"/>
        <dbReference type="ChEBI" id="CHEBI:16389"/>
        <dbReference type="ChEBI" id="CHEBI:17976"/>
        <dbReference type="ChEBI" id="CHEBI:57540"/>
        <dbReference type="ChEBI" id="CHEBI:57945"/>
        <dbReference type="EC" id="7.1.1.2"/>
    </reaction>
</comment>
<accession>A0A4P8KY69</accession>
<keyword evidence="6 9" id="KW-1133">Transmembrane helix</keyword>
<dbReference type="GO" id="GO:0030964">
    <property type="term" value="C:NADH dehydrogenase complex"/>
    <property type="evidence" value="ECO:0007669"/>
    <property type="project" value="TreeGrafter"/>
</dbReference>
<evidence type="ECO:0000256" key="9">
    <source>
        <dbReference type="RuleBase" id="RU003640"/>
    </source>
</evidence>
<keyword evidence="9 10" id="KW-0496">Mitochondrion</keyword>
<evidence type="ECO:0000256" key="5">
    <source>
        <dbReference type="ARBA" id="ARBA00022692"/>
    </source>
</evidence>
<evidence type="ECO:0000313" key="10">
    <source>
        <dbReference type="EMBL" id="QCQ20450.1"/>
    </source>
</evidence>
<keyword evidence="9" id="KW-0249">Electron transport</keyword>
<dbReference type="CTD" id="4537"/>
<dbReference type="InterPro" id="IPR000440">
    <property type="entry name" value="NADH_UbQ/plastoQ_OxRdtase_su3"/>
</dbReference>
<gene>
    <name evidence="10" type="primary">ND3</name>
</gene>
<keyword evidence="9" id="KW-0520">NAD</keyword>
<comment type="subcellular location">
    <subcellularLocation>
        <location evidence="1">Membrane</location>
    </subcellularLocation>
    <subcellularLocation>
        <location evidence="9">Mitochondrion membrane</location>
        <topology evidence="9">Multi-pass membrane protein</topology>
    </subcellularLocation>
</comment>
<keyword evidence="5 9" id="KW-0812">Transmembrane</keyword>
<keyword evidence="9" id="KW-0830">Ubiquinone</keyword>
<comment type="function">
    <text evidence="9">Core subunit of the mitochondrial membrane respiratory chain NADH dehydrogenase (Complex I) which catalyzes electron transfer from NADH through the respiratory chain, using ubiquinone as an electron acceptor. Essential for the catalytic activity of complex I.</text>
</comment>
<feature type="transmembrane region" description="Helical" evidence="9">
    <location>
        <begin position="6"/>
        <end position="28"/>
    </location>
</feature>
<dbReference type="PANTHER" id="PTHR11058:SF9">
    <property type="entry name" value="NADH-UBIQUINONE OXIDOREDUCTASE CHAIN 3"/>
    <property type="match status" value="1"/>
</dbReference>
<dbReference type="Gene3D" id="1.20.58.1610">
    <property type="entry name" value="NADH:ubiquinone/plastoquinone oxidoreductase, chain 3"/>
    <property type="match status" value="1"/>
</dbReference>